<comment type="caution">
    <text evidence="3">The sequence shown here is derived from an EMBL/GenBank/DDBJ whole genome shotgun (WGS) entry which is preliminary data.</text>
</comment>
<reference evidence="3 4" key="1">
    <citation type="submission" date="2021-06" db="EMBL/GenBank/DDBJ databases">
        <title>Clostridia strains as spoilage organisms.</title>
        <authorList>
            <person name="Wambui J."/>
            <person name="Stephan R."/>
            <person name="Stevens M.J.A."/>
        </authorList>
    </citation>
    <scope>NUCLEOTIDE SEQUENCE [LARGE SCALE GENOMIC DNA]</scope>
    <source>
        <strain evidence="3 4">DSM 14204</strain>
    </source>
</reference>
<keyword evidence="4" id="KW-1185">Reference proteome</keyword>
<proteinExistence type="predicted"/>
<sequence length="89" mass="9927">MNKDQEQAIQSLKTSKGQIDGIIKMMEDGRYCIDVSNQIISAQSLLKKANMLILKQHLNHCVKDAFLNNTGEDKVDEIIGLLAKLIGNK</sequence>
<dbReference type="CDD" id="cd10159">
    <property type="entry name" value="CsoR-like_DUF156_2"/>
    <property type="match status" value="1"/>
</dbReference>
<dbReference type="RefSeq" id="WP_216150316.1">
    <property type="nucleotide sequence ID" value="NZ_JAHLDV010000037.1"/>
</dbReference>
<dbReference type="Proteomes" id="UP000776252">
    <property type="component" value="Unassembled WGS sequence"/>
</dbReference>
<keyword evidence="2" id="KW-0963">Cytoplasm</keyword>
<evidence type="ECO:0000313" key="3">
    <source>
        <dbReference type="EMBL" id="MBU3160834.1"/>
    </source>
</evidence>
<evidence type="ECO:0000256" key="2">
    <source>
        <dbReference type="ARBA" id="ARBA00022490"/>
    </source>
</evidence>
<dbReference type="PANTHER" id="PTHR33677">
    <property type="entry name" value="TRANSCRIPTIONAL REPRESSOR FRMR-RELATED"/>
    <property type="match status" value="1"/>
</dbReference>
<dbReference type="PANTHER" id="PTHR33677:SF4">
    <property type="entry name" value="COPPER-SENSING TRANSCRIPTIONAL REPRESSOR CSOR"/>
    <property type="match status" value="1"/>
</dbReference>
<dbReference type="InterPro" id="IPR003735">
    <property type="entry name" value="Metal_Tscrpt_repr"/>
</dbReference>
<dbReference type="Pfam" id="PF02583">
    <property type="entry name" value="Trns_repr_metal"/>
    <property type="match status" value="1"/>
</dbReference>
<dbReference type="EMBL" id="JAHLDV010000037">
    <property type="protein sequence ID" value="MBU3160834.1"/>
    <property type="molecule type" value="Genomic_DNA"/>
</dbReference>
<accession>A0ABS6BV85</accession>
<organism evidence="3 4">
    <name type="scientific">Clostridium frigoris</name>
    <dbReference type="NCBI Taxonomy" id="205327"/>
    <lineage>
        <taxon>Bacteria</taxon>
        <taxon>Bacillati</taxon>
        <taxon>Bacillota</taxon>
        <taxon>Clostridia</taxon>
        <taxon>Eubacteriales</taxon>
        <taxon>Clostridiaceae</taxon>
        <taxon>Clostridium</taxon>
    </lineage>
</organism>
<name>A0ABS6BV85_9CLOT</name>
<evidence type="ECO:0000256" key="1">
    <source>
        <dbReference type="ARBA" id="ARBA00004496"/>
    </source>
</evidence>
<protein>
    <submittedName>
        <fullName evidence="3">Metal-sensing transcriptional repressor</fullName>
    </submittedName>
</protein>
<comment type="subcellular location">
    <subcellularLocation>
        <location evidence="1">Cytoplasm</location>
    </subcellularLocation>
</comment>
<evidence type="ECO:0000313" key="4">
    <source>
        <dbReference type="Proteomes" id="UP000776252"/>
    </source>
</evidence>
<gene>
    <name evidence="3" type="ORF">KPL37_13895</name>
</gene>